<dbReference type="AlphaFoldDB" id="A0A2J6QDQ7"/>
<dbReference type="OrthoDB" id="3564652at2759"/>
<dbReference type="STRING" id="1745343.A0A2J6QDQ7"/>
<organism evidence="1 2">
    <name type="scientific">Hyaloscypha hepaticicola</name>
    <dbReference type="NCBI Taxonomy" id="2082293"/>
    <lineage>
        <taxon>Eukaryota</taxon>
        <taxon>Fungi</taxon>
        <taxon>Dikarya</taxon>
        <taxon>Ascomycota</taxon>
        <taxon>Pezizomycotina</taxon>
        <taxon>Leotiomycetes</taxon>
        <taxon>Helotiales</taxon>
        <taxon>Hyaloscyphaceae</taxon>
        <taxon>Hyaloscypha</taxon>
    </lineage>
</organism>
<evidence type="ECO:0000313" key="1">
    <source>
        <dbReference type="EMBL" id="PMD24387.1"/>
    </source>
</evidence>
<name>A0A2J6QDQ7_9HELO</name>
<sequence length="216" mass="24219">MLLDIPHDVVFNRLPLDTISFPKIHQNPVPTEALLAIRTIFQKHAVDHELGLALTHRHFALQPGEQLVEYENVATPWLTSTLNPVLKARLVPKTWAYVEGELYAYEFSFVPAASTSDMKPYEFKQEFLAEFREALLKYGLEETFGLARFPDTGPCDGVPMMEFTAGRANVTIPVSDGVEGAGPFHPDATWMFPCIWDQSVDGDGKPTMRWCGKAAH</sequence>
<dbReference type="Proteomes" id="UP000235672">
    <property type="component" value="Unassembled WGS sequence"/>
</dbReference>
<proteinExistence type="predicted"/>
<reference evidence="1 2" key="1">
    <citation type="submission" date="2016-05" db="EMBL/GenBank/DDBJ databases">
        <title>A degradative enzymes factory behind the ericoid mycorrhizal symbiosis.</title>
        <authorList>
            <consortium name="DOE Joint Genome Institute"/>
            <person name="Martino E."/>
            <person name="Morin E."/>
            <person name="Grelet G."/>
            <person name="Kuo A."/>
            <person name="Kohler A."/>
            <person name="Daghino S."/>
            <person name="Barry K."/>
            <person name="Choi C."/>
            <person name="Cichocki N."/>
            <person name="Clum A."/>
            <person name="Copeland A."/>
            <person name="Hainaut M."/>
            <person name="Haridas S."/>
            <person name="Labutti K."/>
            <person name="Lindquist E."/>
            <person name="Lipzen A."/>
            <person name="Khouja H.-R."/>
            <person name="Murat C."/>
            <person name="Ohm R."/>
            <person name="Olson A."/>
            <person name="Spatafora J."/>
            <person name="Veneault-Fourrey C."/>
            <person name="Henrissat B."/>
            <person name="Grigoriev I."/>
            <person name="Martin F."/>
            <person name="Perotto S."/>
        </authorList>
    </citation>
    <scope>NUCLEOTIDE SEQUENCE [LARGE SCALE GENOMIC DNA]</scope>
    <source>
        <strain evidence="1 2">UAMH 7357</strain>
    </source>
</reference>
<evidence type="ECO:0000313" key="2">
    <source>
        <dbReference type="Proteomes" id="UP000235672"/>
    </source>
</evidence>
<accession>A0A2J6QDQ7</accession>
<gene>
    <name evidence="1" type="ORF">NA56DRAFT_36724</name>
</gene>
<dbReference type="EMBL" id="KZ613473">
    <property type="protein sequence ID" value="PMD24387.1"/>
    <property type="molecule type" value="Genomic_DNA"/>
</dbReference>
<protein>
    <submittedName>
        <fullName evidence="1">Uncharacterized protein</fullName>
    </submittedName>
</protein>
<keyword evidence="2" id="KW-1185">Reference proteome</keyword>